<dbReference type="AlphaFoldDB" id="D9STS7"/>
<keyword evidence="3" id="KW-0378">Hydrolase</keyword>
<dbReference type="HOGENOM" id="CLU_044590_4_1_9"/>
<name>D9STS7_CLOC7</name>
<keyword evidence="4" id="KW-1185">Reference proteome</keyword>
<dbReference type="PANTHER" id="PTHR21240">
    <property type="entry name" value="2-AMINO-3-CARBOXYLMUCONATE-6-SEMIALDEHYDE DECARBOXYLASE"/>
    <property type="match status" value="1"/>
</dbReference>
<dbReference type="RefSeq" id="WP_010073188.1">
    <property type="nucleotide sequence ID" value="NC_014393.1"/>
</dbReference>
<dbReference type="GO" id="GO:0016787">
    <property type="term" value="F:hydrolase activity"/>
    <property type="evidence" value="ECO:0007669"/>
    <property type="project" value="UniProtKB-KW"/>
</dbReference>
<proteinExistence type="predicted"/>
<dbReference type="EMBL" id="CP002160">
    <property type="protein sequence ID" value="ADL52811.1"/>
    <property type="molecule type" value="Genomic_DNA"/>
</dbReference>
<feature type="domain" description="Amidohydrolase-related" evidence="2">
    <location>
        <begin position="6"/>
        <end position="297"/>
    </location>
</feature>
<reference evidence="3 4" key="1">
    <citation type="submission" date="2010-08" db="EMBL/GenBank/DDBJ databases">
        <title>Complete sequence of Clostridium cellulovorans 743B.</title>
        <authorList>
            <consortium name="US DOE Joint Genome Institute"/>
            <person name="Lucas S."/>
            <person name="Copeland A."/>
            <person name="Lapidus A."/>
            <person name="Cheng J.-F."/>
            <person name="Bruce D."/>
            <person name="Goodwin L."/>
            <person name="Pitluck S."/>
            <person name="Chertkov O."/>
            <person name="Detter J.C."/>
            <person name="Han C."/>
            <person name="Tapia R."/>
            <person name="Land M."/>
            <person name="Hauser L."/>
            <person name="Chang Y.-J."/>
            <person name="Jeffries C."/>
            <person name="Kyrpides N."/>
            <person name="Ivanova N."/>
            <person name="Mikhailova N."/>
            <person name="Hemme C.L."/>
            <person name="Woyke T."/>
        </authorList>
    </citation>
    <scope>NUCLEOTIDE SEQUENCE [LARGE SCALE GENOMIC DNA]</scope>
    <source>
        <strain evidence="4">ATCC 35296 / DSM 3052 / OCM 3 / 743B</strain>
    </source>
</reference>
<dbReference type="InterPro" id="IPR006680">
    <property type="entry name" value="Amidohydro-rel"/>
</dbReference>
<dbReference type="Pfam" id="PF04909">
    <property type="entry name" value="Amidohydro_2"/>
    <property type="match status" value="1"/>
</dbReference>
<dbReference type="Proteomes" id="UP000002730">
    <property type="component" value="Chromosome"/>
</dbReference>
<dbReference type="Gene3D" id="3.20.20.140">
    <property type="entry name" value="Metal-dependent hydrolases"/>
    <property type="match status" value="1"/>
</dbReference>
<organism evidence="3 4">
    <name type="scientific">Clostridium cellulovorans (strain ATCC 35296 / DSM 3052 / OCM 3 / 743B)</name>
    <dbReference type="NCBI Taxonomy" id="573061"/>
    <lineage>
        <taxon>Bacteria</taxon>
        <taxon>Bacillati</taxon>
        <taxon>Bacillota</taxon>
        <taxon>Clostridia</taxon>
        <taxon>Eubacteriales</taxon>
        <taxon>Clostridiaceae</taxon>
        <taxon>Clostridium</taxon>
    </lineage>
</organism>
<protein>
    <submittedName>
        <fullName evidence="3">Amidohydrolase 2</fullName>
    </submittedName>
</protein>
<dbReference type="InterPro" id="IPR032466">
    <property type="entry name" value="Metal_Hydrolase"/>
</dbReference>
<dbReference type="GO" id="GO:0016831">
    <property type="term" value="F:carboxy-lyase activity"/>
    <property type="evidence" value="ECO:0007669"/>
    <property type="project" value="InterPro"/>
</dbReference>
<dbReference type="CDD" id="cd01292">
    <property type="entry name" value="metallo-dependent_hydrolases"/>
    <property type="match status" value="1"/>
</dbReference>
<keyword evidence="1" id="KW-0456">Lyase</keyword>
<dbReference type="SUPFAM" id="SSF51556">
    <property type="entry name" value="Metallo-dependent hydrolases"/>
    <property type="match status" value="1"/>
</dbReference>
<dbReference type="STRING" id="573061.Clocel_3122"/>
<dbReference type="OrthoDB" id="9771932at2"/>
<evidence type="ECO:0000259" key="2">
    <source>
        <dbReference type="Pfam" id="PF04909"/>
    </source>
</evidence>
<gene>
    <name evidence="3" type="ordered locus">Clocel_3122</name>
</gene>
<dbReference type="InterPro" id="IPR032465">
    <property type="entry name" value="ACMSD"/>
</dbReference>
<evidence type="ECO:0000313" key="3">
    <source>
        <dbReference type="EMBL" id="ADL52811.1"/>
    </source>
</evidence>
<evidence type="ECO:0000256" key="1">
    <source>
        <dbReference type="ARBA" id="ARBA00023239"/>
    </source>
</evidence>
<dbReference type="KEGG" id="ccb:Clocel_3122"/>
<evidence type="ECO:0000313" key="4">
    <source>
        <dbReference type="Proteomes" id="UP000002730"/>
    </source>
</evidence>
<dbReference type="eggNOG" id="COG2159">
    <property type="taxonomic scope" value="Bacteria"/>
</dbReference>
<accession>D9STS7</accession>
<sequence>MSNKIIDIHAHLANIKIYPDYWINGVMNNIYKALNGKEDADKIVKALIKTTLNDFDCKKLIKSMDNSGIDKTVIVMADFGYGVKDMEFSLRDIYDEHRKSIAEYKDRLIVFAGCDPRRGKEGYELFENGINEYDFKGLKLYPPCGFELDDKELFPLYEICNKYELPILVHTGKSLESMKSNFKFPQSLKNVAKQYKDCKFILGHGAIQEYDVCYELPLMFDNIFLELSGFQNYISDKETEKKIRFMCENYSDKILFGTDWPMFASQKKAVEMIYSMNYITEDEREKILYKNARHLLG</sequence>